<reference evidence="8" key="1">
    <citation type="journal article" date="2019" name="MBio">
        <title>Virus Genomes from Deep Sea Sediments Expand the Ocean Megavirome and Support Independent Origins of Viral Gigantism.</title>
        <authorList>
            <person name="Backstrom D."/>
            <person name="Yutin N."/>
            <person name="Jorgensen S.L."/>
            <person name="Dharamshi J."/>
            <person name="Homa F."/>
            <person name="Zaremba-Niedwiedzka K."/>
            <person name="Spang A."/>
            <person name="Wolf Y.I."/>
            <person name="Koonin E.V."/>
            <person name="Ettema T.J."/>
        </authorList>
    </citation>
    <scope>NUCLEOTIDE SEQUENCE</scope>
</reference>
<proteinExistence type="predicted"/>
<keyword evidence="5" id="KW-0862">Zinc</keyword>
<evidence type="ECO:0000256" key="3">
    <source>
        <dbReference type="ARBA" id="ARBA00022806"/>
    </source>
</evidence>
<dbReference type="SMART" id="SM00487">
    <property type="entry name" value="DEXDc"/>
    <property type="match status" value="1"/>
</dbReference>
<sequence>MKLFPHQYISVEEMQDHESNYILDSDGIRIIRRVGVLGDMTGMGKTISMLTLISNTLCETRFFYPERREDHIFHCESNLNSRKIKRRDIYIAPHHLVSQVIEEATTKTNINFVSIINRNDLEKEISEKCDLIIIGSSMASHYLKSTKEYIYRIIIDEADTCPLPSKQVFNDIGFEYLWLITATFDNIRMCKTRSVFLNILFASPTLTSRFDKCLVRNSDKVIMDSFATSFKVNEFKHQCSGSNIVNRMIHYVPDNVASDLTNGRIETAMYRMGAKQAGSLVDIIKSDLLVKINIHIKIRASYPENSQKYKDSIVQLDYFRNRLESLLQDIKSLSKEPCIICFEKVEICTVTPCCQHLACSQCLLNWLIHCTREFTTQTCPCCRSKISASQLQFITKQVNENIENTGVNIENGELIYDFKGTDAFVGKTKIINSTATKEAKIIELIQSNPHGKFLIYSDMENSDSIAKEISRNGISAEKISGSRVECEYNVCRYKHAELQCLFLDPHSLATGLNLENTTDIILYKEFDSSTMIQIRGRGLRLSRDPNLTLNIHTLTIG</sequence>
<evidence type="ECO:0000256" key="5">
    <source>
        <dbReference type="PROSITE-ProRule" id="PRU00175"/>
    </source>
</evidence>
<evidence type="ECO:0000256" key="1">
    <source>
        <dbReference type="ARBA" id="ARBA00022741"/>
    </source>
</evidence>
<dbReference type="GO" id="GO:0006281">
    <property type="term" value="P:DNA repair"/>
    <property type="evidence" value="ECO:0007669"/>
    <property type="project" value="TreeGrafter"/>
</dbReference>
<name>A0A481YWM0_9VIRU</name>
<dbReference type="PROSITE" id="PS51192">
    <property type="entry name" value="HELICASE_ATP_BIND_1"/>
    <property type="match status" value="1"/>
</dbReference>
<dbReference type="EMBL" id="MK500345">
    <property type="protein sequence ID" value="QBK87185.1"/>
    <property type="molecule type" value="Genomic_DNA"/>
</dbReference>
<dbReference type="InterPro" id="IPR013083">
    <property type="entry name" value="Znf_RING/FYVE/PHD"/>
</dbReference>
<evidence type="ECO:0000256" key="2">
    <source>
        <dbReference type="ARBA" id="ARBA00022801"/>
    </source>
</evidence>
<keyword evidence="3 8" id="KW-0347">Helicase</keyword>
<dbReference type="GO" id="GO:0004386">
    <property type="term" value="F:helicase activity"/>
    <property type="evidence" value="ECO:0007669"/>
    <property type="project" value="UniProtKB-KW"/>
</dbReference>
<dbReference type="Gene3D" id="3.40.50.300">
    <property type="entry name" value="P-loop containing nucleotide triphosphate hydrolases"/>
    <property type="match status" value="2"/>
</dbReference>
<dbReference type="GO" id="GO:0008094">
    <property type="term" value="F:ATP-dependent activity, acting on DNA"/>
    <property type="evidence" value="ECO:0007669"/>
    <property type="project" value="TreeGrafter"/>
</dbReference>
<keyword evidence="5" id="KW-0863">Zinc-finger</keyword>
<keyword evidence="1" id="KW-0547">Nucleotide-binding</keyword>
<evidence type="ECO:0000259" key="6">
    <source>
        <dbReference type="PROSITE" id="PS50089"/>
    </source>
</evidence>
<accession>A0A481YWM0</accession>
<protein>
    <submittedName>
        <fullName evidence="8">DEAD/SNF2-like helicase</fullName>
    </submittedName>
</protein>
<dbReference type="InterPro" id="IPR001841">
    <property type="entry name" value="Znf_RING"/>
</dbReference>
<dbReference type="GO" id="GO:0005524">
    <property type="term" value="F:ATP binding"/>
    <property type="evidence" value="ECO:0007669"/>
    <property type="project" value="UniProtKB-KW"/>
</dbReference>
<feature type="domain" description="Helicase ATP-binding" evidence="7">
    <location>
        <begin position="26"/>
        <end position="202"/>
    </location>
</feature>
<dbReference type="PANTHER" id="PTHR45626">
    <property type="entry name" value="TRANSCRIPTION TERMINATION FACTOR 2-RELATED"/>
    <property type="match status" value="1"/>
</dbReference>
<dbReference type="GO" id="GO:0016787">
    <property type="term" value="F:hydrolase activity"/>
    <property type="evidence" value="ECO:0007669"/>
    <property type="project" value="UniProtKB-KW"/>
</dbReference>
<dbReference type="SUPFAM" id="SSF57850">
    <property type="entry name" value="RING/U-box"/>
    <property type="match status" value="1"/>
</dbReference>
<dbReference type="PROSITE" id="PS50089">
    <property type="entry name" value="ZF_RING_2"/>
    <property type="match status" value="1"/>
</dbReference>
<dbReference type="InterPro" id="IPR050628">
    <property type="entry name" value="SNF2_RAD54_helicase_TF"/>
</dbReference>
<dbReference type="GO" id="GO:0008270">
    <property type="term" value="F:zinc ion binding"/>
    <property type="evidence" value="ECO:0007669"/>
    <property type="project" value="UniProtKB-KW"/>
</dbReference>
<dbReference type="Gene3D" id="3.30.40.10">
    <property type="entry name" value="Zinc/RING finger domain, C3HC4 (zinc finger)"/>
    <property type="match status" value="1"/>
</dbReference>
<dbReference type="InterPro" id="IPR014001">
    <property type="entry name" value="Helicase_ATP-bd"/>
</dbReference>
<gene>
    <name evidence="8" type="ORF">LCMAC201_00870</name>
</gene>
<evidence type="ECO:0000313" key="8">
    <source>
        <dbReference type="EMBL" id="QBK87185.1"/>
    </source>
</evidence>
<organism evidence="8">
    <name type="scientific">Marseillevirus LCMAC201</name>
    <dbReference type="NCBI Taxonomy" id="2506605"/>
    <lineage>
        <taxon>Viruses</taxon>
        <taxon>Varidnaviria</taxon>
        <taxon>Bamfordvirae</taxon>
        <taxon>Nucleocytoviricota</taxon>
        <taxon>Megaviricetes</taxon>
        <taxon>Pimascovirales</taxon>
        <taxon>Pimascovirales incertae sedis</taxon>
        <taxon>Marseilleviridae</taxon>
    </lineage>
</organism>
<keyword evidence="4" id="KW-0067">ATP-binding</keyword>
<evidence type="ECO:0000256" key="4">
    <source>
        <dbReference type="ARBA" id="ARBA00022840"/>
    </source>
</evidence>
<evidence type="ECO:0000259" key="7">
    <source>
        <dbReference type="PROSITE" id="PS51192"/>
    </source>
</evidence>
<dbReference type="InterPro" id="IPR027417">
    <property type="entry name" value="P-loop_NTPase"/>
</dbReference>
<feature type="domain" description="RING-type" evidence="6">
    <location>
        <begin position="338"/>
        <end position="383"/>
    </location>
</feature>
<keyword evidence="5" id="KW-0479">Metal-binding</keyword>
<dbReference type="SUPFAM" id="SSF52540">
    <property type="entry name" value="P-loop containing nucleoside triphosphate hydrolases"/>
    <property type="match status" value="2"/>
</dbReference>
<keyword evidence="2" id="KW-0378">Hydrolase</keyword>